<dbReference type="AlphaFoldDB" id="A0A7G9WGU6"/>
<dbReference type="RefSeq" id="WP_212506973.1">
    <property type="nucleotide sequence ID" value="NZ_CP060696.1"/>
</dbReference>
<protein>
    <submittedName>
        <fullName evidence="1">Uncharacterized protein</fullName>
    </submittedName>
</protein>
<accession>A0A7G9WGU6</accession>
<organism evidence="1 2">
    <name type="scientific">Caproicibacterium amylolyticum</name>
    <dbReference type="NCBI Taxonomy" id="2766537"/>
    <lineage>
        <taxon>Bacteria</taxon>
        <taxon>Bacillati</taxon>
        <taxon>Bacillota</taxon>
        <taxon>Clostridia</taxon>
        <taxon>Eubacteriales</taxon>
        <taxon>Oscillospiraceae</taxon>
        <taxon>Caproicibacterium</taxon>
    </lineage>
</organism>
<keyword evidence="2" id="KW-1185">Reference proteome</keyword>
<sequence>MDLKHRVTISVVRPGSIRDPVLKSGSLKLRSRLLNMILGEEVGLLVITPGDSVETVEIREVKKGGTEDGNNQTASECSI</sequence>
<dbReference type="Proteomes" id="UP000516046">
    <property type="component" value="Chromosome"/>
</dbReference>
<dbReference type="KEGG" id="caml:H6X83_13510"/>
<evidence type="ECO:0000313" key="2">
    <source>
        <dbReference type="Proteomes" id="UP000516046"/>
    </source>
</evidence>
<proteinExistence type="predicted"/>
<reference evidence="1 2" key="1">
    <citation type="submission" date="2020-08" db="EMBL/GenBank/DDBJ databases">
        <authorList>
            <person name="Ren C."/>
            <person name="Gu Y."/>
            <person name="Xu Y."/>
        </authorList>
    </citation>
    <scope>NUCLEOTIDE SEQUENCE [LARGE SCALE GENOMIC DNA]</scope>
    <source>
        <strain evidence="1 2">LBM18003</strain>
    </source>
</reference>
<dbReference type="EMBL" id="CP060696">
    <property type="protein sequence ID" value="QNO17908.1"/>
    <property type="molecule type" value="Genomic_DNA"/>
</dbReference>
<evidence type="ECO:0000313" key="1">
    <source>
        <dbReference type="EMBL" id="QNO17908.1"/>
    </source>
</evidence>
<gene>
    <name evidence="1" type="ORF">H6X83_13510</name>
</gene>
<name>A0A7G9WGU6_9FIRM</name>